<feature type="compositionally biased region" description="Basic residues" evidence="1">
    <location>
        <begin position="72"/>
        <end position="92"/>
    </location>
</feature>
<protein>
    <submittedName>
        <fullName evidence="2">Uncharacterized protein</fullName>
    </submittedName>
</protein>
<name>A0A074X3S2_9PEZI</name>
<dbReference type="Gene3D" id="3.80.10.10">
    <property type="entry name" value="Ribonuclease Inhibitor"/>
    <property type="match status" value="1"/>
</dbReference>
<feature type="compositionally biased region" description="Basic residues" evidence="1">
    <location>
        <begin position="8"/>
        <end position="20"/>
    </location>
</feature>
<keyword evidence="3" id="KW-1185">Reference proteome</keyword>
<dbReference type="STRING" id="1043004.A0A074X3S2"/>
<feature type="compositionally biased region" description="Pro residues" evidence="1">
    <location>
        <begin position="604"/>
        <end position="613"/>
    </location>
</feature>
<feature type="compositionally biased region" description="Basic and acidic residues" evidence="1">
    <location>
        <begin position="668"/>
        <end position="681"/>
    </location>
</feature>
<gene>
    <name evidence="2" type="ORF">M436DRAFT_37493</name>
</gene>
<dbReference type="EMBL" id="KL584703">
    <property type="protein sequence ID" value="KEQ76647.1"/>
    <property type="molecule type" value="Genomic_DNA"/>
</dbReference>
<feature type="compositionally biased region" description="Acidic residues" evidence="1">
    <location>
        <begin position="684"/>
        <end position="703"/>
    </location>
</feature>
<sequence length="703" mass="80826">MESEASKRRSVRQAITRKRSLYMDPDTDDDFDIADAQDSASEHLQSPEPQQKRPKTANGRTSKPSPRETRSAAKRPGHKKSPPKRKGKHASRPTKQVATVAPPIPSDGIIPKWDTLPYDILLQIFSYAFAAELEHETGGVASRRVNHPNTWIMRTARKVCRAFSEPALTAFYKAPNLLAARWLEDFSTIIKQPNDQHLYSYNMKVTSIEVSARNLESFARVSSLSFAETISKLPRLSSLIITHQLDEPPYEYEGRLPKWKYPPELFEALDGNNNHLDCWRWNTHFVERQDGKTEFQSFTEFIAKVQQRPSFQSLRRLAISHLPIKPETHDIEEEAAAELAFANVFADLPNLETLSFESCDRLSEHMLLHLPRTLKTVKFINCMPLDSDSLISLLDNHGHSIQELVLDHNPFLDLAFFTNLQTTCPQLKSLKMDLYDHRENHFRHFGEPKYENLLLEDEFPTWPTTLQTLELVHLQKWGANAAQNLFRSLVESAESLPDLRRLVLQAHINISWRDRAAFRDQWIERLRRVYQRYPQDPDTRLASLKAFRQWKDAQAAKAAAESRRTLSHVEIIVRKPSLVSQTSQASDDEPLAKRRARREVKPAVQPPPPPPPAQSKARGRRKRGRRDSDAISVASDDNTKGGEEWRNTPERFIQGFCDVVDVRIDNQRPREEQFNESHFLDSEASGDEEWTEGAEVNDDGYAW</sequence>
<proteinExistence type="predicted"/>
<organism evidence="2 3">
    <name type="scientific">Aureobasidium namibiae CBS 147.97</name>
    <dbReference type="NCBI Taxonomy" id="1043004"/>
    <lineage>
        <taxon>Eukaryota</taxon>
        <taxon>Fungi</taxon>
        <taxon>Dikarya</taxon>
        <taxon>Ascomycota</taxon>
        <taxon>Pezizomycotina</taxon>
        <taxon>Dothideomycetes</taxon>
        <taxon>Dothideomycetidae</taxon>
        <taxon>Dothideales</taxon>
        <taxon>Saccotheciaceae</taxon>
        <taxon>Aureobasidium</taxon>
    </lineage>
</organism>
<feature type="region of interest" description="Disordered" evidence="1">
    <location>
        <begin position="1"/>
        <end position="103"/>
    </location>
</feature>
<dbReference type="InterPro" id="IPR032675">
    <property type="entry name" value="LRR_dom_sf"/>
</dbReference>
<dbReference type="OrthoDB" id="5395390at2759"/>
<accession>A0A074X3S2</accession>
<feature type="region of interest" description="Disordered" evidence="1">
    <location>
        <begin position="579"/>
        <end position="647"/>
    </location>
</feature>
<feature type="region of interest" description="Disordered" evidence="1">
    <location>
        <begin position="668"/>
        <end position="703"/>
    </location>
</feature>
<evidence type="ECO:0000256" key="1">
    <source>
        <dbReference type="SAM" id="MobiDB-lite"/>
    </source>
</evidence>
<dbReference type="RefSeq" id="XP_013430648.1">
    <property type="nucleotide sequence ID" value="XM_013575194.1"/>
</dbReference>
<feature type="compositionally biased region" description="Basic and acidic residues" evidence="1">
    <location>
        <begin position="637"/>
        <end position="647"/>
    </location>
</feature>
<feature type="compositionally biased region" description="Acidic residues" evidence="1">
    <location>
        <begin position="25"/>
        <end position="35"/>
    </location>
</feature>
<dbReference type="SUPFAM" id="SSF52047">
    <property type="entry name" value="RNI-like"/>
    <property type="match status" value="1"/>
</dbReference>
<dbReference type="HOGENOM" id="CLU_019222_0_0_1"/>
<dbReference type="Proteomes" id="UP000027730">
    <property type="component" value="Unassembled WGS sequence"/>
</dbReference>
<dbReference type="AlphaFoldDB" id="A0A074X3S2"/>
<reference evidence="2 3" key="1">
    <citation type="journal article" date="2014" name="BMC Genomics">
        <title>Genome sequencing of four Aureobasidium pullulans varieties: biotechnological potential, stress tolerance, and description of new species.</title>
        <authorList>
            <person name="Gostin Ar C."/>
            <person name="Ohm R.A."/>
            <person name="Kogej T."/>
            <person name="Sonjak S."/>
            <person name="Turk M."/>
            <person name="Zajc J."/>
            <person name="Zalar P."/>
            <person name="Grube M."/>
            <person name="Sun H."/>
            <person name="Han J."/>
            <person name="Sharma A."/>
            <person name="Chiniquy J."/>
            <person name="Ngan C.Y."/>
            <person name="Lipzen A."/>
            <person name="Barry K."/>
            <person name="Grigoriev I.V."/>
            <person name="Gunde-Cimerman N."/>
        </authorList>
    </citation>
    <scope>NUCLEOTIDE SEQUENCE [LARGE SCALE GENOMIC DNA]</scope>
    <source>
        <strain evidence="2 3">CBS 147.97</strain>
    </source>
</reference>
<evidence type="ECO:0000313" key="3">
    <source>
        <dbReference type="Proteomes" id="UP000027730"/>
    </source>
</evidence>
<evidence type="ECO:0000313" key="2">
    <source>
        <dbReference type="EMBL" id="KEQ76647.1"/>
    </source>
</evidence>
<dbReference type="GeneID" id="25408852"/>